<accession>A0AAD5S604</accession>
<dbReference type="AlphaFoldDB" id="A0AAD5S604"/>
<reference evidence="2" key="1">
    <citation type="submission" date="2020-05" db="EMBL/GenBank/DDBJ databases">
        <title>Phylogenomic resolution of chytrid fungi.</title>
        <authorList>
            <person name="Stajich J.E."/>
            <person name="Amses K."/>
            <person name="Simmons R."/>
            <person name="Seto K."/>
            <person name="Myers J."/>
            <person name="Bonds A."/>
            <person name="Quandt C.A."/>
            <person name="Barry K."/>
            <person name="Liu P."/>
            <person name="Grigoriev I."/>
            <person name="Longcore J.E."/>
            <person name="James T.Y."/>
        </authorList>
    </citation>
    <scope>NUCLEOTIDE SEQUENCE</scope>
    <source>
        <strain evidence="2">JEL0318</strain>
    </source>
</reference>
<evidence type="ECO:0000256" key="1">
    <source>
        <dbReference type="SAM" id="MobiDB-lite"/>
    </source>
</evidence>
<dbReference type="EMBL" id="JADGJD010001210">
    <property type="protein sequence ID" value="KAJ3045818.1"/>
    <property type="molecule type" value="Genomic_DNA"/>
</dbReference>
<feature type="compositionally biased region" description="Polar residues" evidence="1">
    <location>
        <begin position="247"/>
        <end position="259"/>
    </location>
</feature>
<feature type="compositionally biased region" description="Basic and acidic residues" evidence="1">
    <location>
        <begin position="328"/>
        <end position="337"/>
    </location>
</feature>
<name>A0AAD5S604_9FUNG</name>
<feature type="region of interest" description="Disordered" evidence="1">
    <location>
        <begin position="153"/>
        <end position="351"/>
    </location>
</feature>
<feature type="compositionally biased region" description="Low complexity" evidence="1">
    <location>
        <begin position="261"/>
        <end position="275"/>
    </location>
</feature>
<evidence type="ECO:0000313" key="2">
    <source>
        <dbReference type="EMBL" id="KAJ3045818.1"/>
    </source>
</evidence>
<evidence type="ECO:0000313" key="3">
    <source>
        <dbReference type="Proteomes" id="UP001212841"/>
    </source>
</evidence>
<feature type="compositionally biased region" description="Low complexity" evidence="1">
    <location>
        <begin position="179"/>
        <end position="240"/>
    </location>
</feature>
<sequence>MKVVKNAAGKINAVEIWVDDEAAADEAVNPVKTPKCTAVGIHLEKKKRDADVQLDGPPDRLPIIRQDGDYIIRVGPRSTIPHDFKDPENSRKGTSRLSYHEYLFSDFEEARKFFKKPVYWKNGVKSFVLPDIIGMILPPDYYKKIRSLPMLQKTATHPSPTGEDDPSSKKPKTDSANGSASSSAQKIPSSPNAPPLTSSQSPSAPSDSTQPAPKKAAAFSSTSSPTTSKNPSTSKKPSASVEATRIASPSSHNSRNTPLKTPKNTNPRTSSTSPSPSSPPKSAPSLRSTITDPISGSAGAADNGNTEPVEDVPGDKKVMALAGGGDAEEVRYDSKGEEIEEGQWEEGEEVE</sequence>
<keyword evidence="3" id="KW-1185">Reference proteome</keyword>
<proteinExistence type="predicted"/>
<gene>
    <name evidence="2" type="ORF">HK097_001106</name>
</gene>
<dbReference type="Proteomes" id="UP001212841">
    <property type="component" value="Unassembled WGS sequence"/>
</dbReference>
<comment type="caution">
    <text evidence="2">The sequence shown here is derived from an EMBL/GenBank/DDBJ whole genome shotgun (WGS) entry which is preliminary data.</text>
</comment>
<organism evidence="2 3">
    <name type="scientific">Rhizophlyctis rosea</name>
    <dbReference type="NCBI Taxonomy" id="64517"/>
    <lineage>
        <taxon>Eukaryota</taxon>
        <taxon>Fungi</taxon>
        <taxon>Fungi incertae sedis</taxon>
        <taxon>Chytridiomycota</taxon>
        <taxon>Chytridiomycota incertae sedis</taxon>
        <taxon>Chytridiomycetes</taxon>
        <taxon>Rhizophlyctidales</taxon>
        <taxon>Rhizophlyctidaceae</taxon>
        <taxon>Rhizophlyctis</taxon>
    </lineage>
</organism>
<feature type="compositionally biased region" description="Acidic residues" evidence="1">
    <location>
        <begin position="338"/>
        <end position="351"/>
    </location>
</feature>
<protein>
    <submittedName>
        <fullName evidence="2">Uncharacterized protein</fullName>
    </submittedName>
</protein>